<keyword evidence="3" id="KW-1185">Reference proteome</keyword>
<feature type="region of interest" description="Disordered" evidence="1">
    <location>
        <begin position="80"/>
        <end position="107"/>
    </location>
</feature>
<comment type="caution">
    <text evidence="2">The sequence shown here is derived from an EMBL/GenBank/DDBJ whole genome shotgun (WGS) entry which is preliminary data.</text>
</comment>
<reference evidence="2 3" key="1">
    <citation type="submission" date="2024-09" db="EMBL/GenBank/DDBJ databases">
        <title>Rethinking Asexuality: The Enigmatic Case of Functional Sexual Genes in Lepraria (Stereocaulaceae).</title>
        <authorList>
            <person name="Doellman M."/>
            <person name="Sun Y."/>
            <person name="Barcenas-Pena A."/>
            <person name="Lumbsch H.T."/>
            <person name="Grewe F."/>
        </authorList>
    </citation>
    <scope>NUCLEOTIDE SEQUENCE [LARGE SCALE GENOMIC DNA]</scope>
    <source>
        <strain evidence="2 3">Grewe 0041</strain>
    </source>
</reference>
<feature type="compositionally biased region" description="Basic residues" evidence="1">
    <location>
        <begin position="80"/>
        <end position="92"/>
    </location>
</feature>
<dbReference type="EMBL" id="JBHFEH010000156">
    <property type="protein sequence ID" value="KAL2045354.1"/>
    <property type="molecule type" value="Genomic_DNA"/>
</dbReference>
<accession>A0ABR4AIP7</accession>
<gene>
    <name evidence="2" type="ORF">ABVK25_012194</name>
</gene>
<dbReference type="Proteomes" id="UP001590951">
    <property type="component" value="Unassembled WGS sequence"/>
</dbReference>
<evidence type="ECO:0000313" key="2">
    <source>
        <dbReference type="EMBL" id="KAL2045354.1"/>
    </source>
</evidence>
<sequence>MLLMSWGGELTDEDESVKGWQGLQLEIRRTVAEVRKAGVDQSDERPPNMLWNREQKRVMLIDFERAKYIGVALQEISLNQKRKRTGSSKRAGRASNSTSRFVSSSGT</sequence>
<evidence type="ECO:0000313" key="3">
    <source>
        <dbReference type="Proteomes" id="UP001590951"/>
    </source>
</evidence>
<organism evidence="2 3">
    <name type="scientific">Lepraria finkii</name>
    <dbReference type="NCBI Taxonomy" id="1340010"/>
    <lineage>
        <taxon>Eukaryota</taxon>
        <taxon>Fungi</taxon>
        <taxon>Dikarya</taxon>
        <taxon>Ascomycota</taxon>
        <taxon>Pezizomycotina</taxon>
        <taxon>Lecanoromycetes</taxon>
        <taxon>OSLEUM clade</taxon>
        <taxon>Lecanoromycetidae</taxon>
        <taxon>Lecanorales</taxon>
        <taxon>Lecanorineae</taxon>
        <taxon>Stereocaulaceae</taxon>
        <taxon>Lepraria</taxon>
    </lineage>
</organism>
<proteinExistence type="predicted"/>
<name>A0ABR4AIP7_9LECA</name>
<protein>
    <submittedName>
        <fullName evidence="2">Uncharacterized protein</fullName>
    </submittedName>
</protein>
<feature type="compositionally biased region" description="Polar residues" evidence="1">
    <location>
        <begin position="94"/>
        <end position="107"/>
    </location>
</feature>
<evidence type="ECO:0000256" key="1">
    <source>
        <dbReference type="SAM" id="MobiDB-lite"/>
    </source>
</evidence>